<feature type="compositionally biased region" description="Polar residues" evidence="1">
    <location>
        <begin position="516"/>
        <end position="529"/>
    </location>
</feature>
<evidence type="ECO:0008006" key="5">
    <source>
        <dbReference type="Google" id="ProtNLM"/>
    </source>
</evidence>
<sequence>MSGWQARRESRNTAQMDWEEEMRKGRVALNCVGDSIEHRFLRFGGSGGWSGDVTLCFWGTSHSEGDDVSDPNSSTTTNKDITCYDSKYTSTPAGQKFQRCISCLQDSTFSQGEESDQLWLLYNLRYTFDNCIFGFPHAVGIPSTPCSTSTACGSLQNALTQDGLSSDSLDYSYCDVDGGVITSSELAKCTSCVGASEDQGFLVNYLIALEAGCNQRPEAGIAIGLTDTVFSATTISATKGSSKDSEDGQAALPTTTIVGIAVGASVVVLLAAGLFFVCFRKRRNRRLILEGGERSSSRHSHHRATSPLSFRCQARTPRSPDFFPNQLHSRVIDDDEKYCSNPHLALGSHRVTSDATTTGAPSAHWQPQKTAPPYSRPRAALQSLQNISTAPPTVPDNVHCSTSPKAARSSPHEETPISTTSTRSTSNLLPLRAYNPAEYGVSSPHIGSSIDGSFSSPTSGSTTSPLMSRVWEKQNPDSMSPIWEVPQRETVIMRSKGAGALDRIRVPTSPGKRKVSSSGSPVESKQINMSFPGPPSPGARWVGHEGAAG</sequence>
<dbReference type="EMBL" id="JANPWZ010000197">
    <property type="protein sequence ID" value="KAJ3578569.1"/>
    <property type="molecule type" value="Genomic_DNA"/>
</dbReference>
<gene>
    <name evidence="3" type="ORF">NPX13_g1994</name>
</gene>
<evidence type="ECO:0000313" key="3">
    <source>
        <dbReference type="EMBL" id="KAJ3578569.1"/>
    </source>
</evidence>
<dbReference type="Proteomes" id="UP001148614">
    <property type="component" value="Unassembled WGS sequence"/>
</dbReference>
<keyword evidence="2" id="KW-1133">Transmembrane helix</keyword>
<feature type="region of interest" description="Disordered" evidence="1">
    <location>
        <begin position="503"/>
        <end position="549"/>
    </location>
</feature>
<feature type="compositionally biased region" description="Polar residues" evidence="1">
    <location>
        <begin position="353"/>
        <end position="369"/>
    </location>
</feature>
<accession>A0A9W8NL11</accession>
<evidence type="ECO:0000256" key="1">
    <source>
        <dbReference type="SAM" id="MobiDB-lite"/>
    </source>
</evidence>
<dbReference type="AlphaFoldDB" id="A0A9W8NL11"/>
<keyword evidence="4" id="KW-1185">Reference proteome</keyword>
<reference evidence="3" key="1">
    <citation type="submission" date="2022-07" db="EMBL/GenBank/DDBJ databases">
        <title>Genome Sequence of Xylaria arbuscula.</title>
        <authorList>
            <person name="Buettner E."/>
        </authorList>
    </citation>
    <scope>NUCLEOTIDE SEQUENCE</scope>
    <source>
        <strain evidence="3">VT107</strain>
    </source>
</reference>
<keyword evidence="2" id="KW-0812">Transmembrane</keyword>
<feature type="transmembrane region" description="Helical" evidence="2">
    <location>
        <begin position="257"/>
        <end position="279"/>
    </location>
</feature>
<feature type="region of interest" description="Disordered" evidence="1">
    <location>
        <begin position="350"/>
        <end position="426"/>
    </location>
</feature>
<protein>
    <recommendedName>
        <fullName evidence="5">LPXTG-domain-containing protein</fullName>
    </recommendedName>
</protein>
<organism evidence="3 4">
    <name type="scientific">Xylaria arbuscula</name>
    <dbReference type="NCBI Taxonomy" id="114810"/>
    <lineage>
        <taxon>Eukaryota</taxon>
        <taxon>Fungi</taxon>
        <taxon>Dikarya</taxon>
        <taxon>Ascomycota</taxon>
        <taxon>Pezizomycotina</taxon>
        <taxon>Sordariomycetes</taxon>
        <taxon>Xylariomycetidae</taxon>
        <taxon>Xylariales</taxon>
        <taxon>Xylariaceae</taxon>
        <taxon>Xylaria</taxon>
    </lineage>
</organism>
<dbReference type="VEuPathDB" id="FungiDB:F4678DRAFT_475744"/>
<dbReference type="CDD" id="cd12087">
    <property type="entry name" value="TM_EGFR-like"/>
    <property type="match status" value="1"/>
</dbReference>
<evidence type="ECO:0000256" key="2">
    <source>
        <dbReference type="SAM" id="Phobius"/>
    </source>
</evidence>
<evidence type="ECO:0000313" key="4">
    <source>
        <dbReference type="Proteomes" id="UP001148614"/>
    </source>
</evidence>
<name>A0A9W8NL11_9PEZI</name>
<feature type="compositionally biased region" description="Polar residues" evidence="1">
    <location>
        <begin position="382"/>
        <end position="391"/>
    </location>
</feature>
<keyword evidence="2" id="KW-0472">Membrane</keyword>
<comment type="caution">
    <text evidence="3">The sequence shown here is derived from an EMBL/GenBank/DDBJ whole genome shotgun (WGS) entry which is preliminary data.</text>
</comment>
<proteinExistence type="predicted"/>